<evidence type="ECO:0000256" key="7">
    <source>
        <dbReference type="ARBA" id="ARBA00022989"/>
    </source>
</evidence>
<dbReference type="Pfam" id="PF00005">
    <property type="entry name" value="ABC_tran"/>
    <property type="match status" value="2"/>
</dbReference>
<evidence type="ECO:0000256" key="2">
    <source>
        <dbReference type="ARBA" id="ARBA00005580"/>
    </source>
</evidence>
<dbReference type="GO" id="GO:0005737">
    <property type="term" value="C:cytoplasm"/>
    <property type="evidence" value="ECO:0007669"/>
    <property type="project" value="UniProtKB-ARBA"/>
</dbReference>
<comment type="subcellular location">
    <subcellularLocation>
        <location evidence="1">Membrane</location>
        <topology evidence="1">Multi-pass membrane protein</topology>
    </subcellularLocation>
</comment>
<dbReference type="PANTHER" id="PTHR43394">
    <property type="entry name" value="ATP-DEPENDENT PERMEASE MDL1, MITOCHONDRIAL"/>
    <property type="match status" value="1"/>
</dbReference>
<dbReference type="PROSITE" id="PS50893">
    <property type="entry name" value="ABC_TRANSPORTER_2"/>
    <property type="match status" value="2"/>
</dbReference>
<keyword evidence="14" id="KW-1185">Reference proteome</keyword>
<dbReference type="PROSITE" id="PS50929">
    <property type="entry name" value="ABC_TM1F"/>
    <property type="match status" value="2"/>
</dbReference>
<sequence>MPNHESYDLYHDSPRSSNELKHTTLSNASPMSSPTITPSIRLLFSFISRRHLLVLLLPAIFASIIAGGVAPFMTFVVGQAFDAFAHFPITPAPPRAARDALLRDVGIAALQLIGLAAGALALGSLTSCLWIWIGETNAMALRKAIYVAVSQKDLTWFDIHTTTDGSSSESSVGAGGLMAKFSRETDEVRMASSLASGMLIQYLTTCITCLVLAFLRSWALTLVILSAVPLLMIVQGLSQGFANPLLAHEREQTGRAATIIDRAVAAISTVKAFNATGLEYSRASSVFGRLRLAARKLNALWAITSGASQFVMMGMFVQGFWFGSKLVREGRISPGDVMAVFWACLTASSNLQMCIPQFIVLAKGKFAMAALLEFIAPEPGKGLIPTVPIAPRRVRPSKYSGGLAMDNVTFAYPSRPEIPALFDVSLFLPASETTFIVGSSGSGKSTIAHLLQKMYEPQKGNIHFDEWDMRTLDESWLRSHVACVGQQGAGGVVIFEEKSVFENISAVVHGHSSRLPSLKEVEEACRAALMHEFVRDLPQGYDTLIGGGAGVGLSGGQLQRLSIARARLRNPTVLILDEATSALDSTSRILVFEALKRWRKNMTTVVITHDLSQIGPKDFVYVLKDGRVVEQGFRADLELVAPSYKGDQGEFRKMMESQRETGGFLPEKQVVTTSSQNLREAFQREQSQVMKTPGYLKHQSMPLRPLTFGAWMFDVVADLTGSKGSVTPPLPTSTSTHDPRGLPVDKYTQVPDRQRRPSTTYNPDIQVITVPPPTHNFFGHRYSLPSTPTSATLTANHHFPMVMDSDEFDKEKSTMERSAVTAREARSTRGGGLRRWGNSREEVLNYIKVEKSVYEGFSSANGSDEEMRPKFWTLMRSIYPTIPRKPLLFFGLGVCVFSGAMTPVFSYLLSRLLFEVSIGAQNVSIINTFGGLVLGVAAVDGFFLGLKYFVMETCGMLWVTHVRKSAFGRILGQDKKWFDKPLHAPARLVQILVKDGDDARDLISVVWGQFFVVATMLGVGLVWAFIRGWQLTLAGLAIAPVFAITMAVQTKLVAKCEVRNKRAREDVARDYYDIIINVRGIRSMAFDSVFKARFDASVDKSLTTGIRGAFIEGCTHGVASGLIYLAEALLFYVGALLIARGLYSYLQMIEVLNLVVFSVTIGSQLMAFTEKIAKATQAASDFDKLARLDMSSCESRGNIRPEISGTIRFNQVNFTYPERPEAPVLKNMKLKISEGECVAIVGASGSGKSTIASLLQRLYEPDNGSVTIGGIDTRLMDVNHLRDHVSVVSQQPHLFDASIAENIRYGHPSLSRADIRCAAKAANIDDFIMSLPNGYDTIIGENASLISGGQAQRLQIARALARPSRILVLDECTSSLDSENQAAVLETIHAAKRGRTAIMITHKLEAMLMCDKILVVHDGEIVERGSYRKLMERKGVFARLARGGEWIG</sequence>
<keyword evidence="3" id="KW-0813">Transport</keyword>
<feature type="compositionally biased region" description="Basic and acidic residues" evidence="9">
    <location>
        <begin position="1"/>
        <end position="22"/>
    </location>
</feature>
<feature type="transmembrane region" description="Helical" evidence="10">
    <location>
        <begin position="52"/>
        <end position="77"/>
    </location>
</feature>
<dbReference type="FunFam" id="3.40.50.300:FF:000218">
    <property type="entry name" value="Multidrug ABC transporter ATP-binding protein"/>
    <property type="match status" value="1"/>
</dbReference>
<dbReference type="GO" id="GO:0016020">
    <property type="term" value="C:membrane"/>
    <property type="evidence" value="ECO:0007669"/>
    <property type="project" value="UniProtKB-SubCell"/>
</dbReference>
<dbReference type="SMART" id="SM00382">
    <property type="entry name" value="AAA"/>
    <property type="match status" value="2"/>
</dbReference>
<dbReference type="InterPro" id="IPR027417">
    <property type="entry name" value="P-loop_NTPase"/>
</dbReference>
<feature type="transmembrane region" description="Helical" evidence="10">
    <location>
        <begin position="929"/>
        <end position="950"/>
    </location>
</feature>
<feature type="transmembrane region" description="Helical" evidence="10">
    <location>
        <begin position="1032"/>
        <end position="1054"/>
    </location>
</feature>
<accession>A0A0C2Z9K3</accession>
<dbReference type="FunFam" id="3.40.50.300:FF:000604">
    <property type="entry name" value="ABC transporter B family member 28"/>
    <property type="match status" value="1"/>
</dbReference>
<evidence type="ECO:0000256" key="4">
    <source>
        <dbReference type="ARBA" id="ARBA00022692"/>
    </source>
</evidence>
<dbReference type="Gene3D" id="3.40.50.300">
    <property type="entry name" value="P-loop containing nucleotide triphosphate hydrolases"/>
    <property type="match status" value="2"/>
</dbReference>
<dbReference type="GO" id="GO:0015421">
    <property type="term" value="F:ABC-type oligopeptide transporter activity"/>
    <property type="evidence" value="ECO:0007669"/>
    <property type="project" value="TreeGrafter"/>
</dbReference>
<evidence type="ECO:0000256" key="3">
    <source>
        <dbReference type="ARBA" id="ARBA00022448"/>
    </source>
</evidence>
<feature type="domain" description="ABC transmembrane type-1" evidence="12">
    <location>
        <begin position="59"/>
        <end position="363"/>
    </location>
</feature>
<feature type="transmembrane region" description="Helical" evidence="10">
    <location>
        <begin position="224"/>
        <end position="246"/>
    </location>
</feature>
<evidence type="ECO:0000313" key="14">
    <source>
        <dbReference type="Proteomes" id="UP000053424"/>
    </source>
</evidence>
<dbReference type="Proteomes" id="UP000053424">
    <property type="component" value="Unassembled WGS sequence"/>
</dbReference>
<dbReference type="EMBL" id="KN831768">
    <property type="protein sequence ID" value="KIM49822.1"/>
    <property type="molecule type" value="Genomic_DNA"/>
</dbReference>
<dbReference type="SUPFAM" id="SSF52540">
    <property type="entry name" value="P-loop containing nucleoside triphosphate hydrolases"/>
    <property type="match status" value="2"/>
</dbReference>
<dbReference type="InterPro" id="IPR011527">
    <property type="entry name" value="ABC1_TM_dom"/>
</dbReference>
<evidence type="ECO:0000256" key="5">
    <source>
        <dbReference type="ARBA" id="ARBA00022741"/>
    </source>
</evidence>
<reference evidence="13 14" key="1">
    <citation type="submission" date="2014-04" db="EMBL/GenBank/DDBJ databases">
        <authorList>
            <consortium name="DOE Joint Genome Institute"/>
            <person name="Kuo A."/>
            <person name="Gay G."/>
            <person name="Dore J."/>
            <person name="Kohler A."/>
            <person name="Nagy L.G."/>
            <person name="Floudas D."/>
            <person name="Copeland A."/>
            <person name="Barry K.W."/>
            <person name="Cichocki N."/>
            <person name="Veneault-Fourrey C."/>
            <person name="LaButti K."/>
            <person name="Lindquist E.A."/>
            <person name="Lipzen A."/>
            <person name="Lundell T."/>
            <person name="Morin E."/>
            <person name="Murat C."/>
            <person name="Sun H."/>
            <person name="Tunlid A."/>
            <person name="Henrissat B."/>
            <person name="Grigoriev I.V."/>
            <person name="Hibbett D.S."/>
            <person name="Martin F."/>
            <person name="Nordberg H.P."/>
            <person name="Cantor M.N."/>
            <person name="Hua S.X."/>
        </authorList>
    </citation>
    <scope>NUCLEOTIDE SEQUENCE [LARGE SCALE GENOMIC DNA]</scope>
    <source>
        <strain evidence="14">h7</strain>
    </source>
</reference>
<dbReference type="InterPro" id="IPR017871">
    <property type="entry name" value="ABC_transporter-like_CS"/>
</dbReference>
<dbReference type="CDD" id="cd18577">
    <property type="entry name" value="ABC_6TM_Pgp_ABCB1_D1_like"/>
    <property type="match status" value="1"/>
</dbReference>
<dbReference type="PANTHER" id="PTHR43394:SF1">
    <property type="entry name" value="ATP-BINDING CASSETTE SUB-FAMILY B MEMBER 10, MITOCHONDRIAL"/>
    <property type="match status" value="1"/>
</dbReference>
<comment type="similarity">
    <text evidence="2">Belongs to the ABC transporter superfamily. ABCB family. Mitochondrial peptide exporter (TC 3.A.1.212) subfamily.</text>
</comment>
<feature type="domain" description="ABC transporter" evidence="11">
    <location>
        <begin position="403"/>
        <end position="650"/>
    </location>
</feature>
<dbReference type="GO" id="GO:0005524">
    <property type="term" value="F:ATP binding"/>
    <property type="evidence" value="ECO:0007669"/>
    <property type="project" value="UniProtKB-KW"/>
</dbReference>
<feature type="transmembrane region" description="Helical" evidence="10">
    <location>
        <begin position="887"/>
        <end position="909"/>
    </location>
</feature>
<protein>
    <recommendedName>
        <fullName evidence="15">P-loop containing nucleoside triphosphate hydrolase protein</fullName>
    </recommendedName>
</protein>
<feature type="region of interest" description="Disordered" evidence="9">
    <location>
        <begin position="1"/>
        <end position="34"/>
    </location>
</feature>
<dbReference type="Pfam" id="PF00664">
    <property type="entry name" value="ABC_membrane"/>
    <property type="match status" value="2"/>
</dbReference>
<proteinExistence type="inferred from homology"/>
<evidence type="ECO:0000256" key="6">
    <source>
        <dbReference type="ARBA" id="ARBA00022840"/>
    </source>
</evidence>
<evidence type="ECO:0000256" key="9">
    <source>
        <dbReference type="SAM" id="MobiDB-lite"/>
    </source>
</evidence>
<dbReference type="STRING" id="686832.A0A0C2Z9K3"/>
<feature type="transmembrane region" description="Helical" evidence="10">
    <location>
        <begin position="199"/>
        <end position="218"/>
    </location>
</feature>
<name>A0A0C2Z9K3_HEBCY</name>
<feature type="transmembrane region" description="Helical" evidence="10">
    <location>
        <begin position="108"/>
        <end position="133"/>
    </location>
</feature>
<dbReference type="OrthoDB" id="6500128at2759"/>
<evidence type="ECO:0000259" key="11">
    <source>
        <dbReference type="PROSITE" id="PS50893"/>
    </source>
</evidence>
<feature type="domain" description="ABC transmembrane type-1" evidence="12">
    <location>
        <begin position="889"/>
        <end position="1149"/>
    </location>
</feature>
<reference evidence="14" key="2">
    <citation type="submission" date="2015-01" db="EMBL/GenBank/DDBJ databases">
        <title>Evolutionary Origins and Diversification of the Mycorrhizal Mutualists.</title>
        <authorList>
            <consortium name="DOE Joint Genome Institute"/>
            <consortium name="Mycorrhizal Genomics Consortium"/>
            <person name="Kohler A."/>
            <person name="Kuo A."/>
            <person name="Nagy L.G."/>
            <person name="Floudas D."/>
            <person name="Copeland A."/>
            <person name="Barry K.W."/>
            <person name="Cichocki N."/>
            <person name="Veneault-Fourrey C."/>
            <person name="LaButti K."/>
            <person name="Lindquist E.A."/>
            <person name="Lipzen A."/>
            <person name="Lundell T."/>
            <person name="Morin E."/>
            <person name="Murat C."/>
            <person name="Riley R."/>
            <person name="Ohm R."/>
            <person name="Sun H."/>
            <person name="Tunlid A."/>
            <person name="Henrissat B."/>
            <person name="Grigoriev I.V."/>
            <person name="Hibbett D.S."/>
            <person name="Martin F."/>
        </authorList>
    </citation>
    <scope>NUCLEOTIDE SEQUENCE [LARGE SCALE GENOMIC DNA]</scope>
    <source>
        <strain evidence="14">h7</strain>
    </source>
</reference>
<feature type="transmembrane region" description="Helical" evidence="10">
    <location>
        <begin position="340"/>
        <end position="362"/>
    </location>
</feature>
<dbReference type="CDD" id="cd18578">
    <property type="entry name" value="ABC_6TM_Pgp_ABCB1_D2_like"/>
    <property type="match status" value="1"/>
</dbReference>
<dbReference type="GO" id="GO:0016887">
    <property type="term" value="F:ATP hydrolysis activity"/>
    <property type="evidence" value="ECO:0007669"/>
    <property type="project" value="InterPro"/>
</dbReference>
<evidence type="ECO:0000256" key="1">
    <source>
        <dbReference type="ARBA" id="ARBA00004141"/>
    </source>
</evidence>
<keyword evidence="7 10" id="KW-1133">Transmembrane helix</keyword>
<dbReference type="InterPro" id="IPR036640">
    <property type="entry name" value="ABC1_TM_sf"/>
</dbReference>
<dbReference type="InterPro" id="IPR003439">
    <property type="entry name" value="ABC_transporter-like_ATP-bd"/>
</dbReference>
<feature type="region of interest" description="Disordered" evidence="9">
    <location>
        <begin position="723"/>
        <end position="747"/>
    </location>
</feature>
<dbReference type="PROSITE" id="PS00211">
    <property type="entry name" value="ABC_TRANSPORTER_1"/>
    <property type="match status" value="1"/>
</dbReference>
<keyword evidence="8 10" id="KW-0472">Membrane</keyword>
<evidence type="ECO:0000256" key="8">
    <source>
        <dbReference type="ARBA" id="ARBA00023136"/>
    </source>
</evidence>
<feature type="transmembrane region" description="Helical" evidence="10">
    <location>
        <begin position="1117"/>
        <end position="1139"/>
    </location>
</feature>
<evidence type="ECO:0000256" key="10">
    <source>
        <dbReference type="SAM" id="Phobius"/>
    </source>
</evidence>
<dbReference type="HOGENOM" id="CLU_000604_17_2_1"/>
<feature type="domain" description="ABC transporter" evidence="11">
    <location>
        <begin position="1207"/>
        <end position="1443"/>
    </location>
</feature>
<dbReference type="Gene3D" id="1.20.1560.10">
    <property type="entry name" value="ABC transporter type 1, transmembrane domain"/>
    <property type="match status" value="2"/>
</dbReference>
<evidence type="ECO:0000313" key="13">
    <source>
        <dbReference type="EMBL" id="KIM49822.1"/>
    </source>
</evidence>
<gene>
    <name evidence="13" type="ORF">M413DRAFT_59797</name>
</gene>
<feature type="transmembrane region" description="Helical" evidence="10">
    <location>
        <begin position="299"/>
        <end position="320"/>
    </location>
</feature>
<evidence type="ECO:0008006" key="15">
    <source>
        <dbReference type="Google" id="ProtNLM"/>
    </source>
</evidence>
<keyword evidence="5" id="KW-0547">Nucleotide-binding</keyword>
<dbReference type="InterPro" id="IPR039421">
    <property type="entry name" value="Type_1_exporter"/>
</dbReference>
<keyword evidence="6" id="KW-0067">ATP-binding</keyword>
<keyword evidence="4 10" id="KW-0812">Transmembrane</keyword>
<dbReference type="SUPFAM" id="SSF90123">
    <property type="entry name" value="ABC transporter transmembrane region"/>
    <property type="match status" value="2"/>
</dbReference>
<feature type="transmembrane region" description="Helical" evidence="10">
    <location>
        <begin position="1002"/>
        <end position="1026"/>
    </location>
</feature>
<dbReference type="InterPro" id="IPR003593">
    <property type="entry name" value="AAA+_ATPase"/>
</dbReference>
<evidence type="ECO:0000259" key="12">
    <source>
        <dbReference type="PROSITE" id="PS50929"/>
    </source>
</evidence>
<organism evidence="13 14">
    <name type="scientific">Hebeloma cylindrosporum</name>
    <dbReference type="NCBI Taxonomy" id="76867"/>
    <lineage>
        <taxon>Eukaryota</taxon>
        <taxon>Fungi</taxon>
        <taxon>Dikarya</taxon>
        <taxon>Basidiomycota</taxon>
        <taxon>Agaricomycotina</taxon>
        <taxon>Agaricomycetes</taxon>
        <taxon>Agaricomycetidae</taxon>
        <taxon>Agaricales</taxon>
        <taxon>Agaricineae</taxon>
        <taxon>Hymenogastraceae</taxon>
        <taxon>Hebeloma</taxon>
    </lineage>
</organism>